<dbReference type="Proteomes" id="UP000467105">
    <property type="component" value="Chromosome"/>
</dbReference>
<evidence type="ECO:0000259" key="8">
    <source>
        <dbReference type="PROSITE" id="PS50075"/>
    </source>
</evidence>
<dbReference type="InterPro" id="IPR036736">
    <property type="entry name" value="ACP-like_sf"/>
</dbReference>
<evidence type="ECO:0000256" key="5">
    <source>
        <dbReference type="ARBA" id="ARBA00023315"/>
    </source>
</evidence>
<dbReference type="InterPro" id="IPR057326">
    <property type="entry name" value="KR_dom"/>
</dbReference>
<dbReference type="EMBL" id="AP022614">
    <property type="protein sequence ID" value="BBZ43225.1"/>
    <property type="molecule type" value="Genomic_DNA"/>
</dbReference>
<dbReference type="SUPFAM" id="SSF52151">
    <property type="entry name" value="FabD/lysophospholipase-like"/>
    <property type="match status" value="2"/>
</dbReference>
<feature type="domain" description="Ketosynthase family 3 (KS3)" evidence="9">
    <location>
        <begin position="1559"/>
        <end position="1984"/>
    </location>
</feature>
<dbReference type="Pfam" id="PF13602">
    <property type="entry name" value="ADH_zinc_N_2"/>
    <property type="match status" value="1"/>
</dbReference>
<accession>A0A7I7YMY1</accession>
<feature type="domain" description="Carrier" evidence="8">
    <location>
        <begin position="1459"/>
        <end position="1536"/>
    </location>
</feature>
<dbReference type="InterPro" id="IPR020807">
    <property type="entry name" value="PKS_DH"/>
</dbReference>
<sequence length="3704" mass="394671">MASVENLMEPASGFAIVGYAARFPGAADADEFWEVLREGRDAVSEVPQDRWDADEFFDPDPEAPGKVVTRRAGFVDDVTGFDAPFFGMSAREVNSLDPQHRLLLETAWRAVEHSGTAPTALADTNTGVFVGLATHDFLGMASDELTYAEIEPYMAIGTSSAAAAGRISHRLGLQGPAVAVDTACSSSLVAIHQACQALRLGECDLALAGGANVLLTPATMITFSHAHMLAPDGRCKTFDAAADGYVRGEGCGVIVIKRLEDAIRDGDRIRAVIRGSAVNQDGASGGLTVPNGVAQQRVIAAALKRAGVEPSDVGYLEAHGTGTSLGDPIEAQAAGAVLGVGREADRPLLIGSVKTNIGHLEAAAGIAGVIKVILSLEHELLPQHLHFREPSPHIPWDRLAVQVVQEPTSWERNGRRRIAGVSSFGFAGTNAHVVLEEAPDEGVVAVAPGPDATPGDPRLRVLPLSARTPEALMQVADQYRTWLRAHPEASLADVCATAGVARAHFEHRAALVVNSRESASELLGALADDRPAPGLVRGVSDRTPKTAWLFTGQGSQYAGMARELFETEPVFAETMSRCAAAVAEVLEKPLLDVIFDPDGDDTLRQTAYAQPALFAVEMGLARLWQSWGFEPDVVIGHSVGQYTAACVAGVFGLEDGALLLAERGRLFGSLPAGGRMVAVFAAAERVESLTDEFPNLSVAAYNGANTVLSGPADDLERAVALLEGDGVRCDWLETSHAFHSALLDPILDEFESYANRFEFSLPQRILVCNRTGAALGRSVKIDGAYWRRHARQPVEFAKSVRTLADLSCKVLLEVGPQPVLTAAAMRAWPDPATAPRAIASLRRNIADHRQIIEAVADAYVLGHLPDFGAITGPARKLDLPTYPFQHRQYWYTEKRVPPTNSVRTEAARLLEDGRIDDLAALLDGESGNRQTVDVLTKLAAQFNSKHNTRSTADVRYEISWKRSRAGESGAEASDGESAWLIVGDDAEAIRPLTDALAARGHRHSVLGLPTSDEDEQRLEAALRAAADDDPALRILHVAALDCGTAPSADSLARMQKHVLGGTRRLFCAAAAAGSRAPIWLVTRGAQRVTDADDVSAVQSCLWGFGRAASLEHPQVWGGLADLDEGAAAEWSALIDHVMSASRDHAPREDQVALRDQAVHVPRLVRRPRLPAAATPALRSDATYLVTGGLGGVGLEIAGYLAAHGARHLVLTSRRSPGEAAQRRIDALREKHGCEVRVVTADVADALEVARLLDTVRTDMPALAGVVHAAGEIGTTPLRNLDDAEVDRVFAGKVWGAWNLSEAVADTQLDFFLSTSSIASVWGGFGQTAYGAANAFLDGLAWRRRKRGAAGSSVNFGPWSAGMADEDARARLAARGVRTLSPADALAGMADLLSPGPDPGPAHGVVARIDWARFLPLYQQAGKRAFLAEMQHEVPDFAPAPAPAGKTQLVEQLTLAPVQRRRKLVVDYLREAVAEVTRVDAGEIREDAGFFDLGMDSLMAIELRQRIERGVGKEIPATLAMDYPRLSDVADYLLGDVLGLNEQASADSGRRQAAATTRTDEPIAIVAVSCRFPGAPDPEAFWEVLSGGVDAIREVPEDRFDIDEFYDPDPEAPGKIYSRFGGFLDGIDGFDPEFFGISPREAVWIEPQQRLMLETAWEGLERAGYSPAGLRGSRTGIFVGVGANEYSHLLSSESVDKIEPHFITGNALNAISGRVAFALGLEGPAVAVDTACSSSLVAVHQACQALHSGDCDMALAGGVNVLLSPVTIIAASRARMLSPVGRCKTFDASADGYVRSEGCGILVLKRLSDAERDGDRVCAVIPASAVNQDGASSGLTVPNGGAQQRLIATALARAGLAGPDVDYLEAHGTGTPLGDPIEVQAAGAVYGADRDAGRPLLMGSVKTNIGHLEAASGVAGLIKVVLSLQHEMLPQSLHFEKPSPHIPWDALPVRVVDKATPWQANGKPRRAGISSFGFTGTNAHVLIEEAPAPSPNPDEYSTGDILDDVTVATESDSRDEAVGVLALSARSPEALMALARRYEEWLNTHPKVDVADVCFTAGTGRSHFEHRAALVVDSVQSARELLAELAENRTRPGVTRGECADPPTTAWLFTGQGSQYPGMARELFDAEPIFADTVTRCAEAVSEMLSRPLLDVLFATDRDTGGEAGERLRHTSFAQPALFAVEMGLARLWQSRGVEPDVVLGHSVGQYAAACVAGVFSLEDGARLMAERGRLFGSLPAGGRMVAVFADAKYVEEIANEFALVSVAAYNGPNTVLSGPGPDLEQIVARCGGDGIRCSWLETSHAFHSELLEPVLGEFESYAARMRFAVPTLPLVCNRTGAVLTAETSLDAQYWRRHSRQPVQFAESVRTVAQLGCSVLMEIGPQPVLTGAAVQVWPEHLAAPRAIVSLRKGVGDRRQIAEAIAGAYVSGHRVRFAALHREPHRRLELPTYPFERRRFWPKSSGIAVDGPSVSGILGSAKDLASGDSVYTSRLSVKSQPWLSDHVIYGTVVVPGATYAAMALAAVGSPARVKDVFFYEPIILPERSSREVQLTLHPLEDNSDGQSAKFQVHSRPYGVRDAEWSLNADGTLIAGAAGLAGAEARPDGQEAEPIEAAIERMERMRPQELFETFADMELAWGPNWSGSLKSLWLGEGEAIGDITVGEELAEHLGTEPMHPVLMDLCTGVAFPAFPALRAAEQGVNDLFLPLRYGQVMLREKMPRRFYCRATWHTSGLDSETQVFDLDFVGRDGHHLGGIREFTVKRAPREALLRGLGGDATRLMYTLGWHEVPLPPRGDTEDAGHAPGTWLIAGFDELAAEMPGCVPFDRTADSGLLGQVLTQADERGMPFSGIVWRSAGPRGEESSTESVARLETEIANLLSAVHTLQADGGARLPNGLWIVTQRAVVTESGEPVDPVQSALWGLGRTIVNEEPALRARLVDYDGSAGAAHALAGLLGLPAPALDEPELALRQGKFLASRLLPWARSGHLTVPRATDYVLAPTERGAIDNLRLTDTQVLPPDDGYVQVRVEAAGLNFRDVLNVLGLYPGDPGPIGGDFAGVVTELGGGVTGLEVGQRVYGFMQGAFSSRFNVPVQLLAPLPDWLDSVAAATIPAAALTVRLAFDWAQLKPGDRVLVHAASGGVGLAAIQMAQQHGATVFATASVYKRDALRKLGVKYVYDSRTTDFADQILADTEGAGVDVVLNSLTNEGFVEATVRATARNGRFAEIAKRDIWTHEQMAAVRPDIAYEIVALDVTTLQDPQRIKRLLTEVSAGLASGEWTALPAEIYPLTEAKTAFRRMQQARHIGKIVLQMPNRLQPRGDRSYLITGGLGAIGLHTAAYLAQLGAGDIVLTSRRAPDGHAQQAIDDIVERYHCRIHTFAADVGDESEVAKLLERIRAELPPLAGVAHLAGVLDDALLAQQNPERFRTTLAPKAFGAGHLDRLTNGDELDFFIVSSSVSSLLGSPGQANYSTANALLDGLVAQRKARGLPATGVNFGPWAQGGMASSEAARANIGALGLVPLEPSAALSALAEVVANGTGQATVIKANWARAAKMLGNSRPPILDLVLPSAATEAAGDSELLRQLQEIPVAQRATFVTEFLQREVQGFLRLAQPPAATSRFLDLGTDSLMAVELRNRLHSQFGGAFTINATAVFDYPTIGGLAEYLAAQLPDAGSPPGGAEPAAPPELAPPPALAPAPAEGFGSGVVQE</sequence>
<dbReference type="InterPro" id="IPR016039">
    <property type="entry name" value="Thiolase-like"/>
</dbReference>
<dbReference type="InterPro" id="IPR018201">
    <property type="entry name" value="Ketoacyl_synth_AS"/>
</dbReference>
<feature type="region of interest" description="N-terminal hotdog fold" evidence="6">
    <location>
        <begin position="2469"/>
        <end position="2593"/>
    </location>
</feature>
<dbReference type="SMART" id="SM00829">
    <property type="entry name" value="PKS_ER"/>
    <property type="match status" value="1"/>
</dbReference>
<keyword evidence="12" id="KW-1185">Reference proteome</keyword>
<dbReference type="Pfam" id="PF02801">
    <property type="entry name" value="Ketoacyl-synt_C"/>
    <property type="match status" value="2"/>
</dbReference>
<evidence type="ECO:0000313" key="12">
    <source>
        <dbReference type="Proteomes" id="UP000467105"/>
    </source>
</evidence>
<evidence type="ECO:0000256" key="6">
    <source>
        <dbReference type="PROSITE-ProRule" id="PRU01363"/>
    </source>
</evidence>
<dbReference type="Gene3D" id="3.10.129.110">
    <property type="entry name" value="Polyketide synthase dehydratase"/>
    <property type="match status" value="1"/>
</dbReference>
<keyword evidence="1" id="KW-0596">Phosphopantetheine</keyword>
<dbReference type="GO" id="GO:0004312">
    <property type="term" value="F:fatty acid synthase activity"/>
    <property type="evidence" value="ECO:0007669"/>
    <property type="project" value="TreeGrafter"/>
</dbReference>
<evidence type="ECO:0000256" key="4">
    <source>
        <dbReference type="ARBA" id="ARBA00023268"/>
    </source>
</evidence>
<dbReference type="SUPFAM" id="SSF55048">
    <property type="entry name" value="Probable ACP-binding domain of malonyl-CoA ACP transacylase"/>
    <property type="match status" value="2"/>
</dbReference>
<dbReference type="PROSITE" id="PS50075">
    <property type="entry name" value="CARRIER"/>
    <property type="match status" value="2"/>
</dbReference>
<dbReference type="SMART" id="SM00825">
    <property type="entry name" value="PKS_KS"/>
    <property type="match status" value="2"/>
</dbReference>
<dbReference type="PROSITE" id="PS52019">
    <property type="entry name" value="PKS_MFAS_DH"/>
    <property type="match status" value="1"/>
</dbReference>
<dbReference type="InterPro" id="IPR020841">
    <property type="entry name" value="PKS_Beta-ketoAc_synthase_dom"/>
</dbReference>
<dbReference type="SUPFAM" id="SSF53901">
    <property type="entry name" value="Thiolase-like"/>
    <property type="match status" value="2"/>
</dbReference>
<evidence type="ECO:0000259" key="9">
    <source>
        <dbReference type="PROSITE" id="PS52004"/>
    </source>
</evidence>
<proteinExistence type="predicted"/>
<evidence type="ECO:0000256" key="7">
    <source>
        <dbReference type="SAM" id="MobiDB-lite"/>
    </source>
</evidence>
<dbReference type="InterPro" id="IPR013154">
    <property type="entry name" value="ADH-like_N"/>
</dbReference>
<dbReference type="InterPro" id="IPR049552">
    <property type="entry name" value="PKS_DH_N"/>
</dbReference>
<evidence type="ECO:0000256" key="1">
    <source>
        <dbReference type="ARBA" id="ARBA00022450"/>
    </source>
</evidence>
<dbReference type="InterPro" id="IPR016035">
    <property type="entry name" value="Acyl_Trfase/lysoPLipase"/>
</dbReference>
<dbReference type="SMART" id="SM00827">
    <property type="entry name" value="PKS_AT"/>
    <property type="match status" value="2"/>
</dbReference>
<dbReference type="SUPFAM" id="SSF50129">
    <property type="entry name" value="GroES-like"/>
    <property type="match status" value="1"/>
</dbReference>
<keyword evidence="3" id="KW-0808">Transferase</keyword>
<dbReference type="PROSITE" id="PS52004">
    <property type="entry name" value="KS3_2"/>
    <property type="match status" value="2"/>
</dbReference>
<feature type="domain" description="PKS/mFAS DH" evidence="10">
    <location>
        <begin position="2469"/>
        <end position="2766"/>
    </location>
</feature>
<dbReference type="GO" id="GO:0004315">
    <property type="term" value="F:3-oxoacyl-[acyl-carrier-protein] synthase activity"/>
    <property type="evidence" value="ECO:0007669"/>
    <property type="project" value="InterPro"/>
</dbReference>
<dbReference type="GO" id="GO:0005886">
    <property type="term" value="C:plasma membrane"/>
    <property type="evidence" value="ECO:0007669"/>
    <property type="project" value="TreeGrafter"/>
</dbReference>
<dbReference type="InterPro" id="IPR049551">
    <property type="entry name" value="PKS_DH_C"/>
</dbReference>
<feature type="active site" description="Proton donor; for dehydratase activity" evidence="6">
    <location>
        <position position="2677"/>
    </location>
</feature>
<dbReference type="Gene3D" id="3.30.70.3290">
    <property type="match status" value="2"/>
</dbReference>
<dbReference type="GO" id="GO:0006633">
    <property type="term" value="P:fatty acid biosynthetic process"/>
    <property type="evidence" value="ECO:0007669"/>
    <property type="project" value="InterPro"/>
</dbReference>
<feature type="region of interest" description="C-terminal hotdog fold" evidence="6">
    <location>
        <begin position="2613"/>
        <end position="2766"/>
    </location>
</feature>
<dbReference type="Pfam" id="PF21089">
    <property type="entry name" value="PKS_DH_N"/>
    <property type="match status" value="1"/>
</dbReference>
<dbReference type="PROSITE" id="PS00012">
    <property type="entry name" value="PHOSPHOPANTETHEINE"/>
    <property type="match status" value="1"/>
</dbReference>
<dbReference type="FunFam" id="3.40.50.720:FF:000209">
    <property type="entry name" value="Polyketide synthase Pks12"/>
    <property type="match status" value="1"/>
</dbReference>
<dbReference type="Pfam" id="PF00698">
    <property type="entry name" value="Acyl_transf_1"/>
    <property type="match status" value="2"/>
</dbReference>
<dbReference type="Gene3D" id="3.40.50.720">
    <property type="entry name" value="NAD(P)-binding Rossmann-like Domain"/>
    <property type="match status" value="3"/>
</dbReference>
<dbReference type="InterPro" id="IPR014043">
    <property type="entry name" value="Acyl_transferase_dom"/>
</dbReference>
<dbReference type="Pfam" id="PF22621">
    <property type="entry name" value="CurL-like_PKS_C"/>
    <property type="match status" value="2"/>
</dbReference>
<dbReference type="CDD" id="cd08952">
    <property type="entry name" value="KR_1_SDR_x"/>
    <property type="match status" value="1"/>
</dbReference>
<dbReference type="Pfam" id="PF08659">
    <property type="entry name" value="KR"/>
    <property type="match status" value="2"/>
</dbReference>
<dbReference type="Pfam" id="PF00550">
    <property type="entry name" value="PP-binding"/>
    <property type="match status" value="2"/>
</dbReference>
<dbReference type="InterPro" id="IPR001227">
    <property type="entry name" value="Ac_transferase_dom_sf"/>
</dbReference>
<dbReference type="SMART" id="SM00822">
    <property type="entry name" value="PKS_KR"/>
    <property type="match status" value="2"/>
</dbReference>
<dbReference type="GO" id="GO:0031177">
    <property type="term" value="F:phosphopantetheine binding"/>
    <property type="evidence" value="ECO:0007669"/>
    <property type="project" value="InterPro"/>
</dbReference>
<dbReference type="InterPro" id="IPR011032">
    <property type="entry name" value="GroES-like_sf"/>
</dbReference>
<dbReference type="PANTHER" id="PTHR43775">
    <property type="entry name" value="FATTY ACID SYNTHASE"/>
    <property type="match status" value="1"/>
</dbReference>
<dbReference type="InterPro" id="IPR020806">
    <property type="entry name" value="PKS_PP-bd"/>
</dbReference>
<dbReference type="RefSeq" id="WP_163670771.1">
    <property type="nucleotide sequence ID" value="NZ_AP022614.1"/>
</dbReference>
<dbReference type="GO" id="GO:0005737">
    <property type="term" value="C:cytoplasm"/>
    <property type="evidence" value="ECO:0007669"/>
    <property type="project" value="TreeGrafter"/>
</dbReference>
<dbReference type="SUPFAM" id="SSF47336">
    <property type="entry name" value="ACP-like"/>
    <property type="match status" value="2"/>
</dbReference>
<dbReference type="Gene3D" id="3.40.50.11460">
    <property type="match status" value="1"/>
</dbReference>
<dbReference type="InterPro" id="IPR006162">
    <property type="entry name" value="Ppantetheine_attach_site"/>
</dbReference>
<dbReference type="CDD" id="cd08955">
    <property type="entry name" value="KR_2_FAS_SDR_x"/>
    <property type="match status" value="1"/>
</dbReference>
<keyword evidence="2" id="KW-0597">Phosphoprotein</keyword>
<dbReference type="Gene3D" id="1.10.1200.10">
    <property type="entry name" value="ACP-like"/>
    <property type="match status" value="2"/>
</dbReference>
<dbReference type="InterPro" id="IPR009081">
    <property type="entry name" value="PP-bd_ACP"/>
</dbReference>
<protein>
    <submittedName>
        <fullName evidence="11">Putative polyketide synthase</fullName>
    </submittedName>
</protein>
<dbReference type="InterPro" id="IPR013968">
    <property type="entry name" value="PKS_KR"/>
</dbReference>
<gene>
    <name evidence="11" type="ORF">MPRM_05060</name>
</gene>
<dbReference type="InterPro" id="IPR020843">
    <property type="entry name" value="ER"/>
</dbReference>
<evidence type="ECO:0000313" key="11">
    <source>
        <dbReference type="EMBL" id="BBZ43225.1"/>
    </source>
</evidence>
<name>A0A7I7YMY1_9MYCO</name>
<dbReference type="Gene3D" id="3.40.47.10">
    <property type="match status" value="2"/>
</dbReference>
<dbReference type="SMART" id="SM00826">
    <property type="entry name" value="PKS_DH"/>
    <property type="match status" value="1"/>
</dbReference>
<feature type="compositionally biased region" description="Pro residues" evidence="7">
    <location>
        <begin position="3678"/>
        <end position="3690"/>
    </location>
</feature>
<dbReference type="SUPFAM" id="SSF51735">
    <property type="entry name" value="NAD(P)-binding Rossmann-fold domains"/>
    <property type="match status" value="5"/>
</dbReference>
<dbReference type="InterPro" id="IPR014030">
    <property type="entry name" value="Ketoacyl_synth_N"/>
</dbReference>
<dbReference type="PROSITE" id="PS00606">
    <property type="entry name" value="KS3_1"/>
    <property type="match status" value="2"/>
</dbReference>
<reference evidence="11 12" key="1">
    <citation type="journal article" date="2019" name="Emerg. Microbes Infect.">
        <title>Comprehensive subspecies identification of 175 nontuberculous mycobacteria species based on 7547 genomic profiles.</title>
        <authorList>
            <person name="Matsumoto Y."/>
            <person name="Kinjo T."/>
            <person name="Motooka D."/>
            <person name="Nabeya D."/>
            <person name="Jung N."/>
            <person name="Uechi K."/>
            <person name="Horii T."/>
            <person name="Iida T."/>
            <person name="Fujita J."/>
            <person name="Nakamura S."/>
        </authorList>
    </citation>
    <scope>NUCLEOTIDE SEQUENCE [LARGE SCALE GENOMIC DNA]</scope>
    <source>
        <strain evidence="11 12">JCM 14742</strain>
    </source>
</reference>
<dbReference type="SMART" id="SM01294">
    <property type="entry name" value="PKS_PP_betabranch"/>
    <property type="match status" value="2"/>
</dbReference>
<dbReference type="InterPro" id="IPR016036">
    <property type="entry name" value="Malonyl_transacylase_ACP-bd"/>
</dbReference>
<dbReference type="CDD" id="cd00833">
    <property type="entry name" value="PKS"/>
    <property type="match status" value="2"/>
</dbReference>
<dbReference type="InterPro" id="IPR050091">
    <property type="entry name" value="PKS_NRPS_Biosynth_Enz"/>
</dbReference>
<feature type="region of interest" description="Disordered" evidence="7">
    <location>
        <begin position="3665"/>
        <end position="3704"/>
    </location>
</feature>
<evidence type="ECO:0000256" key="2">
    <source>
        <dbReference type="ARBA" id="ARBA00022553"/>
    </source>
</evidence>
<feature type="active site" description="Proton acceptor; for dehydratase activity" evidence="6">
    <location>
        <position position="2500"/>
    </location>
</feature>
<dbReference type="SMART" id="SM00823">
    <property type="entry name" value="PKS_PP"/>
    <property type="match status" value="2"/>
</dbReference>
<dbReference type="FunFam" id="3.40.47.10:FF:000019">
    <property type="entry name" value="Polyketide synthase type I"/>
    <property type="match status" value="2"/>
</dbReference>
<dbReference type="Pfam" id="PF14765">
    <property type="entry name" value="PS-DH"/>
    <property type="match status" value="1"/>
</dbReference>
<dbReference type="GO" id="GO:0016491">
    <property type="term" value="F:oxidoreductase activity"/>
    <property type="evidence" value="ECO:0007669"/>
    <property type="project" value="InterPro"/>
</dbReference>
<keyword evidence="5" id="KW-0012">Acyltransferase</keyword>
<dbReference type="GO" id="GO:0071770">
    <property type="term" value="P:DIM/DIP cell wall layer assembly"/>
    <property type="evidence" value="ECO:0007669"/>
    <property type="project" value="TreeGrafter"/>
</dbReference>
<dbReference type="Gene3D" id="3.90.180.10">
    <property type="entry name" value="Medium-chain alcohol dehydrogenases, catalytic domain"/>
    <property type="match status" value="1"/>
</dbReference>
<dbReference type="Pfam" id="PF00109">
    <property type="entry name" value="ketoacyl-synt"/>
    <property type="match status" value="2"/>
</dbReference>
<dbReference type="InterPro" id="IPR036291">
    <property type="entry name" value="NAD(P)-bd_dom_sf"/>
</dbReference>
<keyword evidence="4" id="KW-0511">Multifunctional enzyme</keyword>
<feature type="domain" description="Ketosynthase family 3 (KS3)" evidence="9">
    <location>
        <begin position="11"/>
        <end position="437"/>
    </location>
</feature>
<feature type="domain" description="Carrier" evidence="8">
    <location>
        <begin position="3587"/>
        <end position="3665"/>
    </location>
</feature>
<dbReference type="Pfam" id="PF08240">
    <property type="entry name" value="ADH_N"/>
    <property type="match status" value="1"/>
</dbReference>
<evidence type="ECO:0000256" key="3">
    <source>
        <dbReference type="ARBA" id="ARBA00022679"/>
    </source>
</evidence>
<dbReference type="InterPro" id="IPR049900">
    <property type="entry name" value="PKS_mFAS_DH"/>
</dbReference>
<dbReference type="InterPro" id="IPR042104">
    <property type="entry name" value="PKS_dehydratase_sf"/>
</dbReference>
<evidence type="ECO:0000259" key="10">
    <source>
        <dbReference type="PROSITE" id="PS52019"/>
    </source>
</evidence>
<organism evidence="11 12">
    <name type="scientific">Mycobacterium parmense</name>
    <dbReference type="NCBI Taxonomy" id="185642"/>
    <lineage>
        <taxon>Bacteria</taxon>
        <taxon>Bacillati</taxon>
        <taxon>Actinomycetota</taxon>
        <taxon>Actinomycetes</taxon>
        <taxon>Mycobacteriales</taxon>
        <taxon>Mycobacteriaceae</taxon>
        <taxon>Mycobacterium</taxon>
        <taxon>Mycobacterium simiae complex</taxon>
    </lineage>
</organism>
<dbReference type="Gene3D" id="3.40.366.10">
    <property type="entry name" value="Malonyl-Coenzyme A Acyl Carrier Protein, domain 2"/>
    <property type="match status" value="2"/>
</dbReference>
<dbReference type="InterPro" id="IPR014031">
    <property type="entry name" value="Ketoacyl_synth_C"/>
</dbReference>
<dbReference type="PANTHER" id="PTHR43775:SF51">
    <property type="entry name" value="INACTIVE PHENOLPHTHIOCEROL SYNTHESIS POLYKETIDE SYNTHASE TYPE I PKS1-RELATED"/>
    <property type="match status" value="1"/>
</dbReference>
<dbReference type="CDD" id="cd05195">
    <property type="entry name" value="enoyl_red"/>
    <property type="match status" value="1"/>
</dbReference>